<sequence>MDFGLAINAARRAKGRTQQKLAEATGMRQANISAIEHAGVTPTLARVQRPAKALDIRVVIVVDVVDGRDVIEYTMTPYSSAA</sequence>
<dbReference type="EMBL" id="JBEZFP010000090">
    <property type="protein sequence ID" value="MEU8137484.1"/>
    <property type="molecule type" value="Genomic_DNA"/>
</dbReference>
<evidence type="ECO:0000313" key="2">
    <source>
        <dbReference type="EMBL" id="MEU8137484.1"/>
    </source>
</evidence>
<dbReference type="Pfam" id="PF01381">
    <property type="entry name" value="HTH_3"/>
    <property type="match status" value="1"/>
</dbReference>
<keyword evidence="3" id="KW-1185">Reference proteome</keyword>
<dbReference type="InterPro" id="IPR001387">
    <property type="entry name" value="Cro/C1-type_HTH"/>
</dbReference>
<dbReference type="CDD" id="cd00093">
    <property type="entry name" value="HTH_XRE"/>
    <property type="match status" value="1"/>
</dbReference>
<dbReference type="SUPFAM" id="SSF47413">
    <property type="entry name" value="lambda repressor-like DNA-binding domains"/>
    <property type="match status" value="1"/>
</dbReference>
<dbReference type="Gene3D" id="1.10.260.40">
    <property type="entry name" value="lambda repressor-like DNA-binding domains"/>
    <property type="match status" value="1"/>
</dbReference>
<protein>
    <submittedName>
        <fullName evidence="2">Helix-turn-helix transcriptional regulator</fullName>
    </submittedName>
</protein>
<evidence type="ECO:0000313" key="3">
    <source>
        <dbReference type="Proteomes" id="UP001551482"/>
    </source>
</evidence>
<organism evidence="2 3">
    <name type="scientific">Streptodolium elevatio</name>
    <dbReference type="NCBI Taxonomy" id="3157996"/>
    <lineage>
        <taxon>Bacteria</taxon>
        <taxon>Bacillati</taxon>
        <taxon>Actinomycetota</taxon>
        <taxon>Actinomycetes</taxon>
        <taxon>Kitasatosporales</taxon>
        <taxon>Streptomycetaceae</taxon>
        <taxon>Streptodolium</taxon>
    </lineage>
</organism>
<gene>
    <name evidence="2" type="ORF">AB0C36_28735</name>
</gene>
<dbReference type="RefSeq" id="WP_358359455.1">
    <property type="nucleotide sequence ID" value="NZ_JBEZFP010000090.1"/>
</dbReference>
<name>A0ABV3DQP5_9ACTN</name>
<feature type="domain" description="HTH cro/C1-type" evidence="1">
    <location>
        <begin position="7"/>
        <end position="61"/>
    </location>
</feature>
<accession>A0ABV3DQP5</accession>
<proteinExistence type="predicted"/>
<dbReference type="SMART" id="SM00530">
    <property type="entry name" value="HTH_XRE"/>
    <property type="match status" value="1"/>
</dbReference>
<reference evidence="2 3" key="1">
    <citation type="submission" date="2024-06" db="EMBL/GenBank/DDBJ databases">
        <title>The Natural Products Discovery Center: Release of the First 8490 Sequenced Strains for Exploring Actinobacteria Biosynthetic Diversity.</title>
        <authorList>
            <person name="Kalkreuter E."/>
            <person name="Kautsar S.A."/>
            <person name="Yang D."/>
            <person name="Bader C.D."/>
            <person name="Teijaro C.N."/>
            <person name="Fluegel L."/>
            <person name="Davis C.M."/>
            <person name="Simpson J.R."/>
            <person name="Lauterbach L."/>
            <person name="Steele A.D."/>
            <person name="Gui C."/>
            <person name="Meng S."/>
            <person name="Li G."/>
            <person name="Viehrig K."/>
            <person name="Ye F."/>
            <person name="Su P."/>
            <person name="Kiefer A.F."/>
            <person name="Nichols A."/>
            <person name="Cepeda A.J."/>
            <person name="Yan W."/>
            <person name="Fan B."/>
            <person name="Jiang Y."/>
            <person name="Adhikari A."/>
            <person name="Zheng C.-J."/>
            <person name="Schuster L."/>
            <person name="Cowan T.M."/>
            <person name="Smanski M.J."/>
            <person name="Chevrette M.G."/>
            <person name="De Carvalho L.P.S."/>
            <person name="Shen B."/>
        </authorList>
    </citation>
    <scope>NUCLEOTIDE SEQUENCE [LARGE SCALE GENOMIC DNA]</scope>
    <source>
        <strain evidence="2 3">NPDC048946</strain>
    </source>
</reference>
<dbReference type="Proteomes" id="UP001551482">
    <property type="component" value="Unassembled WGS sequence"/>
</dbReference>
<dbReference type="PROSITE" id="PS50943">
    <property type="entry name" value="HTH_CROC1"/>
    <property type="match status" value="1"/>
</dbReference>
<comment type="caution">
    <text evidence="2">The sequence shown here is derived from an EMBL/GenBank/DDBJ whole genome shotgun (WGS) entry which is preliminary data.</text>
</comment>
<evidence type="ECO:0000259" key="1">
    <source>
        <dbReference type="PROSITE" id="PS50943"/>
    </source>
</evidence>
<dbReference type="InterPro" id="IPR010982">
    <property type="entry name" value="Lambda_DNA-bd_dom_sf"/>
</dbReference>